<keyword evidence="13" id="KW-1185">Reference proteome</keyword>
<dbReference type="GO" id="GO:0043171">
    <property type="term" value="P:peptide catabolic process"/>
    <property type="evidence" value="ECO:0007669"/>
    <property type="project" value="TreeGrafter"/>
</dbReference>
<dbReference type="GO" id="GO:0046872">
    <property type="term" value="F:metal ion binding"/>
    <property type="evidence" value="ECO:0007669"/>
    <property type="project" value="UniProtKB-KW"/>
</dbReference>
<dbReference type="GO" id="GO:0070573">
    <property type="term" value="F:metallodipeptidase activity"/>
    <property type="evidence" value="ECO:0007669"/>
    <property type="project" value="InterPro"/>
</dbReference>
<keyword evidence="6" id="KW-0378">Hydrolase</keyword>
<evidence type="ECO:0000256" key="7">
    <source>
        <dbReference type="ARBA" id="ARBA00022833"/>
    </source>
</evidence>
<dbReference type="PANTHER" id="PTHR12053">
    <property type="entry name" value="PROTEASE FAMILY M28 PLASMA GLUTAMATE CARBOXYPEPTIDASE-RELATED"/>
    <property type="match status" value="1"/>
</dbReference>
<evidence type="ECO:0000256" key="3">
    <source>
        <dbReference type="ARBA" id="ARBA00022670"/>
    </source>
</evidence>
<evidence type="ECO:0000256" key="5">
    <source>
        <dbReference type="ARBA" id="ARBA00022729"/>
    </source>
</evidence>
<keyword evidence="3" id="KW-0645">Protease</keyword>
<evidence type="ECO:0000256" key="6">
    <source>
        <dbReference type="ARBA" id="ARBA00022801"/>
    </source>
</evidence>
<reference evidence="12" key="1">
    <citation type="journal article" date="2020" name="Fungal Divers.">
        <title>Resolving the Mortierellaceae phylogeny through synthesis of multi-gene phylogenetics and phylogenomics.</title>
        <authorList>
            <person name="Vandepol N."/>
            <person name="Liber J."/>
            <person name="Desiro A."/>
            <person name="Na H."/>
            <person name="Kennedy M."/>
            <person name="Barry K."/>
            <person name="Grigoriev I.V."/>
            <person name="Miller A.N."/>
            <person name="O'Donnell K."/>
            <person name="Stajich J.E."/>
            <person name="Bonito G."/>
        </authorList>
    </citation>
    <scope>NUCLEOTIDE SEQUENCE</scope>
    <source>
        <strain evidence="12">MES-2147</strain>
    </source>
</reference>
<keyword evidence="2" id="KW-0964">Secreted</keyword>
<evidence type="ECO:0000256" key="1">
    <source>
        <dbReference type="ARBA" id="ARBA00004613"/>
    </source>
</evidence>
<protein>
    <submittedName>
        <fullName evidence="12">Uncharacterized protein</fullName>
    </submittedName>
</protein>
<keyword evidence="11" id="KW-0812">Transmembrane</keyword>
<evidence type="ECO:0000256" key="4">
    <source>
        <dbReference type="ARBA" id="ARBA00022723"/>
    </source>
</evidence>
<comment type="subcellular location">
    <subcellularLocation>
        <location evidence="1">Secreted</location>
    </subcellularLocation>
</comment>
<dbReference type="InterPro" id="IPR039866">
    <property type="entry name" value="CPQ"/>
</dbReference>
<feature type="transmembrane region" description="Helical" evidence="11">
    <location>
        <begin position="40"/>
        <end position="57"/>
    </location>
</feature>
<keyword evidence="11" id="KW-0472">Membrane</keyword>
<dbReference type="Gene3D" id="3.50.30.30">
    <property type="match status" value="1"/>
</dbReference>
<evidence type="ECO:0000256" key="2">
    <source>
        <dbReference type="ARBA" id="ARBA00022525"/>
    </source>
</evidence>
<keyword evidence="5" id="KW-0732">Signal</keyword>
<sequence>MTEKVRYSVLPTAANDVKATDSNSMNVSVAAHRRKRRSNFFRLCLVAAALYIFLNMLSSDFDDNDDDDFPGDGHDKHRNMRKTKYTFERHMQADIDQLVAGSLESSIVWDRLAEMTDTYGNRIAGSEALEKSIDWVLERIKGDGLSVTTEDVVVDFWERREESLYFLSPTRGPVKLHMLGLGFSPSTPDPQNGLVAEIVVVASKEDLDQAGEAGLVKGRIVLFNKPFESYNTDVINRIMGALWAQEYGAVAVL</sequence>
<evidence type="ECO:0000256" key="8">
    <source>
        <dbReference type="ARBA" id="ARBA00023049"/>
    </source>
</evidence>
<organism evidence="12 13">
    <name type="scientific">Modicella reniformis</name>
    <dbReference type="NCBI Taxonomy" id="1440133"/>
    <lineage>
        <taxon>Eukaryota</taxon>
        <taxon>Fungi</taxon>
        <taxon>Fungi incertae sedis</taxon>
        <taxon>Mucoromycota</taxon>
        <taxon>Mortierellomycotina</taxon>
        <taxon>Mortierellomycetes</taxon>
        <taxon>Mortierellales</taxon>
        <taxon>Mortierellaceae</taxon>
        <taxon>Modicella</taxon>
    </lineage>
</organism>
<evidence type="ECO:0000313" key="12">
    <source>
        <dbReference type="EMBL" id="KAF9999720.1"/>
    </source>
</evidence>
<evidence type="ECO:0000256" key="9">
    <source>
        <dbReference type="ARBA" id="ARBA00023145"/>
    </source>
</evidence>
<accession>A0A9P6MGM3</accession>
<gene>
    <name evidence="12" type="ORF">BGZ65_004975</name>
</gene>
<proteinExistence type="predicted"/>
<dbReference type="SUPFAM" id="SSF53187">
    <property type="entry name" value="Zn-dependent exopeptidases"/>
    <property type="match status" value="1"/>
</dbReference>
<keyword evidence="8" id="KW-0482">Metalloprotease</keyword>
<keyword evidence="4" id="KW-0479">Metal-binding</keyword>
<keyword evidence="11" id="KW-1133">Transmembrane helix</keyword>
<evidence type="ECO:0000313" key="13">
    <source>
        <dbReference type="Proteomes" id="UP000749646"/>
    </source>
</evidence>
<keyword evidence="10" id="KW-0325">Glycoprotein</keyword>
<dbReference type="OrthoDB" id="10013407at2759"/>
<name>A0A9P6MGM3_9FUNG</name>
<comment type="caution">
    <text evidence="12">The sequence shown here is derived from an EMBL/GenBank/DDBJ whole genome shotgun (WGS) entry which is preliminary data.</text>
</comment>
<evidence type="ECO:0000256" key="10">
    <source>
        <dbReference type="ARBA" id="ARBA00023180"/>
    </source>
</evidence>
<dbReference type="PANTHER" id="PTHR12053:SF3">
    <property type="entry name" value="CARBOXYPEPTIDASE Q"/>
    <property type="match status" value="1"/>
</dbReference>
<feature type="non-terminal residue" evidence="12">
    <location>
        <position position="253"/>
    </location>
</feature>
<dbReference type="EMBL" id="JAAAHW010000708">
    <property type="protein sequence ID" value="KAF9999720.1"/>
    <property type="molecule type" value="Genomic_DNA"/>
</dbReference>
<keyword evidence="9" id="KW-0865">Zymogen</keyword>
<dbReference type="AlphaFoldDB" id="A0A9P6MGM3"/>
<evidence type="ECO:0000256" key="11">
    <source>
        <dbReference type="SAM" id="Phobius"/>
    </source>
</evidence>
<dbReference type="GO" id="GO:0006508">
    <property type="term" value="P:proteolysis"/>
    <property type="evidence" value="ECO:0007669"/>
    <property type="project" value="UniProtKB-KW"/>
</dbReference>
<dbReference type="GO" id="GO:0005615">
    <property type="term" value="C:extracellular space"/>
    <property type="evidence" value="ECO:0007669"/>
    <property type="project" value="TreeGrafter"/>
</dbReference>
<dbReference type="Proteomes" id="UP000749646">
    <property type="component" value="Unassembled WGS sequence"/>
</dbReference>
<keyword evidence="7" id="KW-0862">Zinc</keyword>